<feature type="active site" description="Proton acceptor" evidence="3">
    <location>
        <position position="181"/>
    </location>
</feature>
<evidence type="ECO:0000256" key="5">
    <source>
        <dbReference type="RuleBase" id="RU004508"/>
    </source>
</evidence>
<dbReference type="STRING" id="407022.SAMN05661044_05372"/>
<evidence type="ECO:0000313" key="7">
    <source>
        <dbReference type="Proteomes" id="UP000199421"/>
    </source>
</evidence>
<dbReference type="Gene3D" id="3.40.640.10">
    <property type="entry name" value="Type I PLP-dependent aspartate aminotransferase-like (Major domain)"/>
    <property type="match status" value="1"/>
</dbReference>
<dbReference type="CDD" id="cd00616">
    <property type="entry name" value="AHBA_syn"/>
    <property type="match status" value="1"/>
</dbReference>
<name>A0A1H7YX54_OLID1</name>
<gene>
    <name evidence="6" type="ORF">SAMN05661044_05372</name>
</gene>
<dbReference type="OrthoDB" id="9810913at2"/>
<dbReference type="SUPFAM" id="SSF53383">
    <property type="entry name" value="PLP-dependent transferases"/>
    <property type="match status" value="1"/>
</dbReference>
<dbReference type="InterPro" id="IPR015421">
    <property type="entry name" value="PyrdxlP-dep_Trfase_major"/>
</dbReference>
<dbReference type="InterPro" id="IPR015424">
    <property type="entry name" value="PyrdxlP-dep_Trfase"/>
</dbReference>
<dbReference type="Pfam" id="PF01041">
    <property type="entry name" value="DegT_DnrJ_EryC1"/>
    <property type="match status" value="1"/>
</dbReference>
<evidence type="ECO:0000313" key="6">
    <source>
        <dbReference type="EMBL" id="SEM50736.1"/>
    </source>
</evidence>
<protein>
    <submittedName>
        <fullName evidence="6">dTDP-4-amino-4,6-dideoxygalactose transaminase</fullName>
    </submittedName>
</protein>
<evidence type="ECO:0000256" key="4">
    <source>
        <dbReference type="PIRSR" id="PIRSR000390-2"/>
    </source>
</evidence>
<dbReference type="Proteomes" id="UP000199421">
    <property type="component" value="Unassembled WGS sequence"/>
</dbReference>
<accession>A0A1H7YX54</accession>
<keyword evidence="7" id="KW-1185">Reference proteome</keyword>
<dbReference type="PANTHER" id="PTHR30244:SF9">
    <property type="entry name" value="PROTEIN RV3402C"/>
    <property type="match status" value="1"/>
</dbReference>
<proteinExistence type="inferred from homology"/>
<feature type="modified residue" description="N6-(pyridoxal phosphate)lysine" evidence="4">
    <location>
        <position position="181"/>
    </location>
</feature>
<organism evidence="6 7">
    <name type="scientific">Olivibacter domesticus</name>
    <name type="common">Pseudosphingobacterium domesticum</name>
    <dbReference type="NCBI Taxonomy" id="407022"/>
    <lineage>
        <taxon>Bacteria</taxon>
        <taxon>Pseudomonadati</taxon>
        <taxon>Bacteroidota</taxon>
        <taxon>Sphingobacteriia</taxon>
        <taxon>Sphingobacteriales</taxon>
        <taxon>Sphingobacteriaceae</taxon>
        <taxon>Olivibacter</taxon>
    </lineage>
</organism>
<dbReference type="GO" id="GO:0000271">
    <property type="term" value="P:polysaccharide biosynthetic process"/>
    <property type="evidence" value="ECO:0007669"/>
    <property type="project" value="TreeGrafter"/>
</dbReference>
<dbReference type="EMBL" id="FOAF01000014">
    <property type="protein sequence ID" value="SEM50736.1"/>
    <property type="molecule type" value="Genomic_DNA"/>
</dbReference>
<reference evidence="7" key="1">
    <citation type="submission" date="2016-10" db="EMBL/GenBank/DDBJ databases">
        <authorList>
            <person name="Varghese N."/>
            <person name="Submissions S."/>
        </authorList>
    </citation>
    <scope>NUCLEOTIDE SEQUENCE [LARGE SCALE GENOMIC DNA]</scope>
    <source>
        <strain evidence="7">DSM 18733</strain>
    </source>
</reference>
<dbReference type="GO" id="GO:0030170">
    <property type="term" value="F:pyridoxal phosphate binding"/>
    <property type="evidence" value="ECO:0007669"/>
    <property type="project" value="TreeGrafter"/>
</dbReference>
<comment type="similarity">
    <text evidence="2 5">Belongs to the DegT/DnrJ/EryC1 family.</text>
</comment>
<dbReference type="GO" id="GO:0008483">
    <property type="term" value="F:transaminase activity"/>
    <property type="evidence" value="ECO:0007669"/>
    <property type="project" value="TreeGrafter"/>
</dbReference>
<dbReference type="RefSeq" id="WP_093332498.1">
    <property type="nucleotide sequence ID" value="NZ_FOAF01000014.1"/>
</dbReference>
<keyword evidence="1 4" id="KW-0663">Pyridoxal phosphate</keyword>
<dbReference type="PIRSF" id="PIRSF000390">
    <property type="entry name" value="PLP_StrS"/>
    <property type="match status" value="1"/>
</dbReference>
<evidence type="ECO:0000256" key="1">
    <source>
        <dbReference type="ARBA" id="ARBA00022898"/>
    </source>
</evidence>
<evidence type="ECO:0000256" key="3">
    <source>
        <dbReference type="PIRSR" id="PIRSR000390-1"/>
    </source>
</evidence>
<dbReference type="AlphaFoldDB" id="A0A1H7YX54"/>
<sequence>MIQVTKPFMPPLDEYISYVKDIWSRQWLTNNGPLVNHLELRLKEYLNVKHMVFVNNGTIALQMAIKALGLEGEVITTPFSFVATTSTLVWEGCRPVFVDVDPTTLNIDPDKIEQAITSKTTGILATHVYGNPCDIDKIQAIAEKHHLKVIYDAAHCFGTLYKGQSVFNYGDISTLSLHATKVFHTIEGGAIFSSSAELLRKIAYIRNFGFSNVDEISELGINGKNSEFHAAMGLANLPYIDEINQYRKELYTYYDEKLSSLAISKIKINSDSSFNFAYYPIIFDSEEGLLKSLNELNLNRIYPRRYFYPSLATLPYLDTYETPITNDIAKRVMCLPLYHGLSFEEVDFVCRILLRVQNN</sequence>
<dbReference type="PANTHER" id="PTHR30244">
    <property type="entry name" value="TRANSAMINASE"/>
    <property type="match status" value="1"/>
</dbReference>
<evidence type="ECO:0000256" key="2">
    <source>
        <dbReference type="ARBA" id="ARBA00037999"/>
    </source>
</evidence>
<dbReference type="InterPro" id="IPR000653">
    <property type="entry name" value="DegT/StrS_aminotransferase"/>
</dbReference>